<dbReference type="InterPro" id="IPR050807">
    <property type="entry name" value="TransReg_Diox_bact_type"/>
</dbReference>
<keyword evidence="1 3" id="KW-0238">DNA-binding</keyword>
<evidence type="ECO:0000259" key="2">
    <source>
        <dbReference type="PROSITE" id="PS50943"/>
    </source>
</evidence>
<dbReference type="SMART" id="SM00530">
    <property type="entry name" value="HTH_XRE"/>
    <property type="match status" value="1"/>
</dbReference>
<dbReference type="PANTHER" id="PTHR46797:SF1">
    <property type="entry name" value="METHYLPHOSPHONATE SYNTHASE"/>
    <property type="match status" value="1"/>
</dbReference>
<dbReference type="GO" id="GO:0003700">
    <property type="term" value="F:DNA-binding transcription factor activity"/>
    <property type="evidence" value="ECO:0007669"/>
    <property type="project" value="TreeGrafter"/>
</dbReference>
<proteinExistence type="predicted"/>
<dbReference type="OrthoDB" id="1786948at2"/>
<dbReference type="InterPro" id="IPR010982">
    <property type="entry name" value="Lambda_DNA-bd_dom_sf"/>
</dbReference>
<reference evidence="3 4" key="1">
    <citation type="submission" date="2012-05" db="EMBL/GenBank/DDBJ databases">
        <authorList>
            <person name="Weinstock G."/>
            <person name="Sodergren E."/>
            <person name="Lobos E.A."/>
            <person name="Fulton L."/>
            <person name="Fulton R."/>
            <person name="Courtney L."/>
            <person name="Fronick C."/>
            <person name="O'Laughlin M."/>
            <person name="Godfrey J."/>
            <person name="Wilson R.M."/>
            <person name="Miner T."/>
            <person name="Farmer C."/>
            <person name="Delehaunty K."/>
            <person name="Cordes M."/>
            <person name="Minx P."/>
            <person name="Tomlinson C."/>
            <person name="Chen J."/>
            <person name="Wollam A."/>
            <person name="Pepin K.H."/>
            <person name="Bhonagiri V."/>
            <person name="Zhang X."/>
            <person name="Suruliraj S."/>
            <person name="Warren W."/>
            <person name="Mitreva M."/>
            <person name="Mardis E.R."/>
            <person name="Wilson R.K."/>
        </authorList>
    </citation>
    <scope>NUCLEOTIDE SEQUENCE [LARGE SCALE GENOMIC DNA]</scope>
    <source>
        <strain evidence="3 4">DSM 1785</strain>
    </source>
</reference>
<dbReference type="PANTHER" id="PTHR46797">
    <property type="entry name" value="HTH-TYPE TRANSCRIPTIONAL REGULATOR"/>
    <property type="match status" value="1"/>
</dbReference>
<name>L1QIU9_9CLOT</name>
<dbReference type="Proteomes" id="UP000010420">
    <property type="component" value="Unassembled WGS sequence"/>
</dbReference>
<dbReference type="STRING" id="545697.HMPREF0216_01133"/>
<dbReference type="EMBL" id="AMEZ01000029">
    <property type="protein sequence ID" value="EKY27888.1"/>
    <property type="molecule type" value="Genomic_DNA"/>
</dbReference>
<dbReference type="CDD" id="cd00093">
    <property type="entry name" value="HTH_XRE"/>
    <property type="match status" value="1"/>
</dbReference>
<gene>
    <name evidence="3" type="ORF">HMPREF0216_01133</name>
</gene>
<dbReference type="InterPro" id="IPR001387">
    <property type="entry name" value="Cro/C1-type_HTH"/>
</dbReference>
<dbReference type="RefSeq" id="WP_005212005.1">
    <property type="nucleotide sequence ID" value="NZ_KB291621.1"/>
</dbReference>
<dbReference type="PATRIC" id="fig|545697.3.peg.1113"/>
<accession>L1QIU9</accession>
<dbReference type="SUPFAM" id="SSF47413">
    <property type="entry name" value="lambda repressor-like DNA-binding domains"/>
    <property type="match status" value="1"/>
</dbReference>
<evidence type="ECO:0000256" key="1">
    <source>
        <dbReference type="ARBA" id="ARBA00023125"/>
    </source>
</evidence>
<protein>
    <submittedName>
        <fullName evidence="3">DNA-binding helix-turn-helix protein</fullName>
    </submittedName>
</protein>
<dbReference type="Pfam" id="PF01381">
    <property type="entry name" value="HTH_3"/>
    <property type="match status" value="1"/>
</dbReference>
<comment type="caution">
    <text evidence="3">The sequence shown here is derived from an EMBL/GenBank/DDBJ whole genome shotgun (WGS) entry which is preliminary data.</text>
</comment>
<dbReference type="PROSITE" id="PS50943">
    <property type="entry name" value="HTH_CROC1"/>
    <property type="match status" value="1"/>
</dbReference>
<feature type="domain" description="HTH cro/C1-type" evidence="2">
    <location>
        <begin position="7"/>
        <end position="61"/>
    </location>
</feature>
<evidence type="ECO:0000313" key="3">
    <source>
        <dbReference type="EMBL" id="EKY27888.1"/>
    </source>
</evidence>
<dbReference type="eggNOG" id="COG1396">
    <property type="taxonomic scope" value="Bacteria"/>
</dbReference>
<dbReference type="HOGENOM" id="CLU_066192_4_2_9"/>
<dbReference type="AlphaFoldDB" id="L1QIU9"/>
<organism evidence="3 4">
    <name type="scientific">Clostridium celatum DSM 1785</name>
    <dbReference type="NCBI Taxonomy" id="545697"/>
    <lineage>
        <taxon>Bacteria</taxon>
        <taxon>Bacillati</taxon>
        <taxon>Bacillota</taxon>
        <taxon>Clostridia</taxon>
        <taxon>Eubacteriales</taxon>
        <taxon>Clostridiaceae</taxon>
        <taxon>Clostridium</taxon>
    </lineage>
</organism>
<dbReference type="GO" id="GO:0005829">
    <property type="term" value="C:cytosol"/>
    <property type="evidence" value="ECO:0007669"/>
    <property type="project" value="TreeGrafter"/>
</dbReference>
<keyword evidence="4" id="KW-1185">Reference proteome</keyword>
<evidence type="ECO:0000313" key="4">
    <source>
        <dbReference type="Proteomes" id="UP000010420"/>
    </source>
</evidence>
<dbReference type="GO" id="GO:0003677">
    <property type="term" value="F:DNA binding"/>
    <property type="evidence" value="ECO:0007669"/>
    <property type="project" value="UniProtKB-KW"/>
</dbReference>
<dbReference type="Gene3D" id="1.10.260.40">
    <property type="entry name" value="lambda repressor-like DNA-binding domains"/>
    <property type="match status" value="1"/>
</dbReference>
<sequence length="112" mass="13007">MNLGKKLKHFRKCNGLSLKELSTLTNLSISFLSDIEHDRSNPSISNLKILSKALNIPMYHLLEDSTSPTPYESIDFSELIPILLEFEDWDNEDKIELFYYLKAKKSIRDSKK</sequence>